<organism evidence="1 2">
    <name type="scientific">Flavobacterium reichenbachii</name>
    <dbReference type="NCBI Taxonomy" id="362418"/>
    <lineage>
        <taxon>Bacteria</taxon>
        <taxon>Pseudomonadati</taxon>
        <taxon>Bacteroidota</taxon>
        <taxon>Flavobacteriia</taxon>
        <taxon>Flavobacteriales</taxon>
        <taxon>Flavobacteriaceae</taxon>
        <taxon>Flavobacterium</taxon>
    </lineage>
</organism>
<keyword evidence="2" id="KW-1185">Reference proteome</keyword>
<dbReference type="OrthoDB" id="1359239at2"/>
<evidence type="ECO:0000313" key="2">
    <source>
        <dbReference type="Proteomes" id="UP000028715"/>
    </source>
</evidence>
<dbReference type="AlphaFoldDB" id="A0A085ZPF6"/>
<dbReference type="eggNOG" id="ENOG502ZYHG">
    <property type="taxonomic scope" value="Bacteria"/>
</dbReference>
<accession>A0A085ZPF6</accession>
<comment type="caution">
    <text evidence="1">The sequence shown here is derived from an EMBL/GenBank/DDBJ whole genome shotgun (WGS) entry which is preliminary data.</text>
</comment>
<dbReference type="EMBL" id="JPRL01000001">
    <property type="protein sequence ID" value="KFF06320.1"/>
    <property type="molecule type" value="Genomic_DNA"/>
</dbReference>
<name>A0A085ZPF6_9FLAO</name>
<sequence>MKAREFKTEIKDIKENLRGLTLQLVNTKGYRPYFNLKDFGNAILEEEKKGNDFRINQVWTKAGIVGAKSIKALAELIKTESVTAIQFESFYNQTSTEGFIRSFGALD</sequence>
<reference evidence="1 2" key="1">
    <citation type="submission" date="2014-07" db="EMBL/GenBank/DDBJ databases">
        <title>Genome of Flavobacterium reichenbachii LMG 25512.</title>
        <authorList>
            <person name="Stropko S.J."/>
            <person name="Pipes S.E."/>
            <person name="Newman J.D."/>
        </authorList>
    </citation>
    <scope>NUCLEOTIDE SEQUENCE [LARGE SCALE GENOMIC DNA]</scope>
    <source>
        <strain evidence="1 2">LMG 25512</strain>
    </source>
</reference>
<dbReference type="STRING" id="362418.IW19_12640"/>
<protein>
    <submittedName>
        <fullName evidence="1">Uncharacterized protein</fullName>
    </submittedName>
</protein>
<dbReference type="RefSeq" id="WP_035684535.1">
    <property type="nucleotide sequence ID" value="NZ_JPRL01000001.1"/>
</dbReference>
<proteinExistence type="predicted"/>
<dbReference type="Proteomes" id="UP000028715">
    <property type="component" value="Unassembled WGS sequence"/>
</dbReference>
<gene>
    <name evidence="1" type="ORF">IW19_12640</name>
</gene>
<evidence type="ECO:0000313" key="1">
    <source>
        <dbReference type="EMBL" id="KFF06320.1"/>
    </source>
</evidence>